<reference evidence="12 13" key="1">
    <citation type="submission" date="2019-08" db="EMBL/GenBank/DDBJ databases">
        <title>In-depth cultivation of the pig gut microbiome towards novel bacterial diversity and tailored functional studies.</title>
        <authorList>
            <person name="Wylensek D."/>
            <person name="Hitch T.C.A."/>
            <person name="Clavel T."/>
        </authorList>
    </citation>
    <scope>NUCLEOTIDE SEQUENCE [LARGE SCALE GENOMIC DNA]</scope>
    <source>
        <strain evidence="12 13">MUC/MUC-530-WT-4D</strain>
    </source>
</reference>
<dbReference type="Proteomes" id="UP000474024">
    <property type="component" value="Unassembled WGS sequence"/>
</dbReference>
<evidence type="ECO:0000256" key="5">
    <source>
        <dbReference type="ARBA" id="ARBA00023110"/>
    </source>
</evidence>
<keyword evidence="5 10" id="KW-0697">Rotamase</keyword>
<evidence type="ECO:0000256" key="10">
    <source>
        <dbReference type="PROSITE-ProRule" id="PRU00277"/>
    </source>
</evidence>
<evidence type="ECO:0000313" key="12">
    <source>
        <dbReference type="EMBL" id="MST75625.1"/>
    </source>
</evidence>
<keyword evidence="13" id="KW-1185">Reference proteome</keyword>
<dbReference type="SUPFAM" id="SSF109998">
    <property type="entry name" value="Triger factor/SurA peptide-binding domain-like"/>
    <property type="match status" value="1"/>
</dbReference>
<dbReference type="GO" id="GO:0003755">
    <property type="term" value="F:peptidyl-prolyl cis-trans isomerase activity"/>
    <property type="evidence" value="ECO:0007669"/>
    <property type="project" value="UniProtKB-KW"/>
</dbReference>
<dbReference type="AlphaFoldDB" id="A0A6L5YTC9"/>
<dbReference type="GO" id="GO:0051301">
    <property type="term" value="P:cell division"/>
    <property type="evidence" value="ECO:0007669"/>
    <property type="project" value="UniProtKB-KW"/>
</dbReference>
<dbReference type="RefSeq" id="WP_154430592.1">
    <property type="nucleotide sequence ID" value="NZ_VUNI01000022.1"/>
</dbReference>
<dbReference type="GO" id="GO:0015031">
    <property type="term" value="P:protein transport"/>
    <property type="evidence" value="ECO:0007669"/>
    <property type="project" value="InterPro"/>
</dbReference>
<comment type="catalytic activity">
    <reaction evidence="1 10">
        <text>[protein]-peptidylproline (omega=180) = [protein]-peptidylproline (omega=0)</text>
        <dbReference type="Rhea" id="RHEA:16237"/>
        <dbReference type="Rhea" id="RHEA-COMP:10747"/>
        <dbReference type="Rhea" id="RHEA-COMP:10748"/>
        <dbReference type="ChEBI" id="CHEBI:83833"/>
        <dbReference type="ChEBI" id="CHEBI:83834"/>
        <dbReference type="EC" id="5.2.1.8"/>
    </reaction>
</comment>
<dbReference type="InterPro" id="IPR008880">
    <property type="entry name" value="Trigger_fac_C"/>
</dbReference>
<dbReference type="GO" id="GO:0006457">
    <property type="term" value="P:protein folding"/>
    <property type="evidence" value="ECO:0007669"/>
    <property type="project" value="InterPro"/>
</dbReference>
<evidence type="ECO:0000256" key="7">
    <source>
        <dbReference type="ARBA" id="ARBA00023235"/>
    </source>
</evidence>
<dbReference type="InterPro" id="IPR027304">
    <property type="entry name" value="Trigger_fact/SurA_dom_sf"/>
</dbReference>
<evidence type="ECO:0000256" key="4">
    <source>
        <dbReference type="ARBA" id="ARBA00022618"/>
    </source>
</evidence>
<evidence type="ECO:0000256" key="3">
    <source>
        <dbReference type="ARBA" id="ARBA00005464"/>
    </source>
</evidence>
<evidence type="ECO:0000256" key="2">
    <source>
        <dbReference type="ARBA" id="ARBA00004496"/>
    </source>
</evidence>
<dbReference type="NCBIfam" id="TIGR00115">
    <property type="entry name" value="tig"/>
    <property type="match status" value="1"/>
</dbReference>
<comment type="function">
    <text evidence="9">Involved in protein export. Acts as a chaperone by maintaining the newly synthesized protein in an open conformation. Functions as a peptidyl-prolyl cis-trans isomerase.</text>
</comment>
<sequence length="321" mass="35658">MDILLGQYKGLKATIPFISYTEDDVNSQIASLLAGNPARVEKDGAVEMGDTAVIDYEGFKDDVPFEGGKAEKYPLGIGSGSFIPGFEEQIVGMKVGESRDINLSFPEQYHAPDLAGKAVVFKVKLHQIYNEKPAELNDEFVVSLNIPEVNTVDGLKDHIKEYLDYQVQMKKDDAAREQIYDQVLANCSCLLAPAAIEAAIDMQMKQMAAQLAQQGIPFEQYLQMMGKTKESFREEVKPHAAKQAKLEAILDEIIKAEKLTVSDEEIDAQYELIAQNYGQPIDVVKQVLPKAQLKLDLLHMKASQLIMDAAEIIMEEEKAEA</sequence>
<dbReference type="EC" id="5.2.1.8" evidence="10"/>
<keyword evidence="6" id="KW-0143">Chaperone</keyword>
<dbReference type="InterPro" id="IPR037041">
    <property type="entry name" value="Trigger_fac_C_sf"/>
</dbReference>
<evidence type="ECO:0000256" key="8">
    <source>
        <dbReference type="ARBA" id="ARBA00023306"/>
    </source>
</evidence>
<keyword evidence="4" id="KW-0132">Cell division</keyword>
<dbReference type="Pfam" id="PF05698">
    <property type="entry name" value="Trigger_C"/>
    <property type="match status" value="1"/>
</dbReference>
<keyword evidence="8" id="KW-0131">Cell cycle</keyword>
<dbReference type="Gene3D" id="1.10.3120.10">
    <property type="entry name" value="Trigger factor, C-terminal domain"/>
    <property type="match status" value="1"/>
</dbReference>
<name>A0A6L5YTC9_9FIRM</name>
<comment type="subcellular location">
    <subcellularLocation>
        <location evidence="2">Cytoplasm</location>
    </subcellularLocation>
</comment>
<dbReference type="InterPro" id="IPR001179">
    <property type="entry name" value="PPIase_FKBP_dom"/>
</dbReference>
<dbReference type="Gene3D" id="3.10.50.40">
    <property type="match status" value="1"/>
</dbReference>
<gene>
    <name evidence="12" type="primary">tig</name>
    <name evidence="12" type="ORF">FYJ75_11455</name>
</gene>
<dbReference type="InterPro" id="IPR005215">
    <property type="entry name" value="Trig_fac"/>
</dbReference>
<evidence type="ECO:0000259" key="11">
    <source>
        <dbReference type="PROSITE" id="PS50059"/>
    </source>
</evidence>
<evidence type="ECO:0000256" key="6">
    <source>
        <dbReference type="ARBA" id="ARBA00023186"/>
    </source>
</evidence>
<dbReference type="Pfam" id="PF00254">
    <property type="entry name" value="FKBP_C"/>
    <property type="match status" value="1"/>
</dbReference>
<dbReference type="EMBL" id="VUNI01000022">
    <property type="protein sequence ID" value="MST75625.1"/>
    <property type="molecule type" value="Genomic_DNA"/>
</dbReference>
<evidence type="ECO:0000256" key="9">
    <source>
        <dbReference type="ARBA" id="ARBA00024849"/>
    </source>
</evidence>
<evidence type="ECO:0000256" key="1">
    <source>
        <dbReference type="ARBA" id="ARBA00000971"/>
    </source>
</evidence>
<dbReference type="GO" id="GO:0005737">
    <property type="term" value="C:cytoplasm"/>
    <property type="evidence" value="ECO:0007669"/>
    <property type="project" value="UniProtKB-SubCell"/>
</dbReference>
<comment type="similarity">
    <text evidence="3">Belongs to the FKBP-type PPIase family. Tig subfamily.</text>
</comment>
<keyword evidence="7 10" id="KW-0413">Isomerase</keyword>
<dbReference type="InterPro" id="IPR046357">
    <property type="entry name" value="PPIase_dom_sf"/>
</dbReference>
<protein>
    <recommendedName>
        <fullName evidence="10">peptidylprolyl isomerase</fullName>
        <ecNumber evidence="10">5.2.1.8</ecNumber>
    </recommendedName>
</protein>
<organism evidence="12 13">
    <name type="scientific">Roseburia porci</name>
    <dbReference type="NCBI Taxonomy" id="2605790"/>
    <lineage>
        <taxon>Bacteria</taxon>
        <taxon>Bacillati</taxon>
        <taxon>Bacillota</taxon>
        <taxon>Clostridia</taxon>
        <taxon>Lachnospirales</taxon>
        <taxon>Lachnospiraceae</taxon>
        <taxon>Roseburia</taxon>
    </lineage>
</organism>
<dbReference type="PROSITE" id="PS50059">
    <property type="entry name" value="FKBP_PPIASE"/>
    <property type="match status" value="1"/>
</dbReference>
<proteinExistence type="inferred from homology"/>
<dbReference type="SUPFAM" id="SSF54534">
    <property type="entry name" value="FKBP-like"/>
    <property type="match status" value="1"/>
</dbReference>
<comment type="caution">
    <text evidence="12">The sequence shown here is derived from an EMBL/GenBank/DDBJ whole genome shotgun (WGS) entry which is preliminary data.</text>
</comment>
<evidence type="ECO:0000313" key="13">
    <source>
        <dbReference type="Proteomes" id="UP000474024"/>
    </source>
</evidence>
<feature type="domain" description="PPIase FKBP-type" evidence="11">
    <location>
        <begin position="49"/>
        <end position="129"/>
    </location>
</feature>
<accession>A0A6L5YTC9</accession>
<dbReference type="FunFam" id="3.10.50.40:FF:000001">
    <property type="entry name" value="Trigger factor"/>
    <property type="match status" value="1"/>
</dbReference>